<proteinExistence type="predicted"/>
<evidence type="ECO:0000313" key="3">
    <source>
        <dbReference type="Proteomes" id="UP000275078"/>
    </source>
</evidence>
<feature type="region of interest" description="Disordered" evidence="1">
    <location>
        <begin position="594"/>
        <end position="683"/>
    </location>
</feature>
<feature type="compositionally biased region" description="Basic and acidic residues" evidence="1">
    <location>
        <begin position="657"/>
        <end position="670"/>
    </location>
</feature>
<dbReference type="AlphaFoldDB" id="A0A3N4HS63"/>
<gene>
    <name evidence="2" type="ORF">BJ508DRAFT_351434</name>
</gene>
<name>A0A3N4HS63_ASCIM</name>
<organism evidence="2 3">
    <name type="scientific">Ascobolus immersus RN42</name>
    <dbReference type="NCBI Taxonomy" id="1160509"/>
    <lineage>
        <taxon>Eukaryota</taxon>
        <taxon>Fungi</taxon>
        <taxon>Dikarya</taxon>
        <taxon>Ascomycota</taxon>
        <taxon>Pezizomycotina</taxon>
        <taxon>Pezizomycetes</taxon>
        <taxon>Pezizales</taxon>
        <taxon>Ascobolaceae</taxon>
        <taxon>Ascobolus</taxon>
    </lineage>
</organism>
<dbReference type="Proteomes" id="UP000275078">
    <property type="component" value="Unassembled WGS sequence"/>
</dbReference>
<protein>
    <submittedName>
        <fullName evidence="2">Uncharacterized protein</fullName>
    </submittedName>
</protein>
<sequence length="683" mass="77568">MKSSVFFPPFVLLFNIKPAYQFPITADHDTSTIHSVLEGYPATSRITSLFTPESTTATNGILDSSFLNAPFSNHFIDHETDNTIVHSTLSDVLLPFPRIDKEHAFDPFNPHSYDRPGMDFLEDEIFHLPKLPHLPETFADLETMSSSFGGDGNSDSRCSGIAGPSCPKRLYPFVSNKENRDPSLPIWILPQEPFRAGDSRSICPFPNPLGFEVEINPAYEADGNFGVEELKVALRKHDIFGEDDVEELEEMCRRQPAYRVCTRRWSAFKFAKRDVDVGTAPDLTEAMEVWGLEGKDSDAEAGQQVEENVEHQGEEKVEDWTEIEIEEQLVYHRFVRDGLSALLRALENPSTKPIVAEEGAYVPDIQQEMHTWHTFYFYHEMHYFKEGGCLYMPEQDICRFDYWVESEKDVEGDAWKGIREKVESTLQPGSFWKGDLDRFPLTGEWEVFAPLLEDMKRRGMREIYHVHPWPEAGAVEKRSLGEDGGSVGKGHGQKKQEAGDDNVDSQSASSGSSEEVSPEKQWPRARTVSKQGSQELAVERTEVEGDDTAARWYNIHPGAVHLDHYSDYTHGRDYGNREPPLISDPTSKFRAHKLEAEQEAERIRKLMEDQDGSVEKADSEHQTQVTTEKDHDEESKKSSTKKNTHGAYKADNAGMESSEKGQEVHMDTKHYAHGHYSLHPHEL</sequence>
<feature type="compositionally biased region" description="Basic and acidic residues" evidence="1">
    <location>
        <begin position="594"/>
        <end position="637"/>
    </location>
</feature>
<feature type="region of interest" description="Disordered" evidence="1">
    <location>
        <begin position="479"/>
        <end position="544"/>
    </location>
</feature>
<dbReference type="EMBL" id="ML119740">
    <property type="protein sequence ID" value="RPA76683.1"/>
    <property type="molecule type" value="Genomic_DNA"/>
</dbReference>
<keyword evidence="3" id="KW-1185">Reference proteome</keyword>
<evidence type="ECO:0000256" key="1">
    <source>
        <dbReference type="SAM" id="MobiDB-lite"/>
    </source>
</evidence>
<evidence type="ECO:0000313" key="2">
    <source>
        <dbReference type="EMBL" id="RPA76683.1"/>
    </source>
</evidence>
<accession>A0A3N4HS63</accession>
<feature type="compositionally biased region" description="Basic residues" evidence="1">
    <location>
        <begin position="671"/>
        <end position="683"/>
    </location>
</feature>
<reference evidence="2 3" key="1">
    <citation type="journal article" date="2018" name="Nat. Ecol. Evol.">
        <title>Pezizomycetes genomes reveal the molecular basis of ectomycorrhizal truffle lifestyle.</title>
        <authorList>
            <person name="Murat C."/>
            <person name="Payen T."/>
            <person name="Noel B."/>
            <person name="Kuo A."/>
            <person name="Morin E."/>
            <person name="Chen J."/>
            <person name="Kohler A."/>
            <person name="Krizsan K."/>
            <person name="Balestrini R."/>
            <person name="Da Silva C."/>
            <person name="Montanini B."/>
            <person name="Hainaut M."/>
            <person name="Levati E."/>
            <person name="Barry K.W."/>
            <person name="Belfiori B."/>
            <person name="Cichocki N."/>
            <person name="Clum A."/>
            <person name="Dockter R.B."/>
            <person name="Fauchery L."/>
            <person name="Guy J."/>
            <person name="Iotti M."/>
            <person name="Le Tacon F."/>
            <person name="Lindquist E.A."/>
            <person name="Lipzen A."/>
            <person name="Malagnac F."/>
            <person name="Mello A."/>
            <person name="Molinier V."/>
            <person name="Miyauchi S."/>
            <person name="Poulain J."/>
            <person name="Riccioni C."/>
            <person name="Rubini A."/>
            <person name="Sitrit Y."/>
            <person name="Splivallo R."/>
            <person name="Traeger S."/>
            <person name="Wang M."/>
            <person name="Zifcakova L."/>
            <person name="Wipf D."/>
            <person name="Zambonelli A."/>
            <person name="Paolocci F."/>
            <person name="Nowrousian M."/>
            <person name="Ottonello S."/>
            <person name="Baldrian P."/>
            <person name="Spatafora J.W."/>
            <person name="Henrissat B."/>
            <person name="Nagy L.G."/>
            <person name="Aury J.M."/>
            <person name="Wincker P."/>
            <person name="Grigoriev I.V."/>
            <person name="Bonfante P."/>
            <person name="Martin F.M."/>
        </authorList>
    </citation>
    <scope>NUCLEOTIDE SEQUENCE [LARGE SCALE GENOMIC DNA]</scope>
    <source>
        <strain evidence="2 3">RN42</strain>
    </source>
</reference>
<feature type="compositionally biased region" description="Low complexity" evidence="1">
    <location>
        <begin position="505"/>
        <end position="515"/>
    </location>
</feature>